<accession>A4FEA0</accession>
<gene>
    <name evidence="1" type="ordered locus">SACE_3097</name>
</gene>
<evidence type="ECO:0000313" key="2">
    <source>
        <dbReference type="Proteomes" id="UP000006728"/>
    </source>
</evidence>
<dbReference type="HOGENOM" id="CLU_3084467_0_0_11"/>
<proteinExistence type="predicted"/>
<name>A4FEA0_SACEN</name>
<dbReference type="RefSeq" id="WP_009945325.1">
    <property type="nucleotide sequence ID" value="NC_009142.1"/>
</dbReference>
<protein>
    <submittedName>
        <fullName evidence="1">Uncharacterized protein</fullName>
    </submittedName>
</protein>
<reference evidence="1 2" key="1">
    <citation type="journal article" date="2007" name="Nat. Biotechnol.">
        <title>Complete genome sequence of the erythromycin-producing bacterium Saccharopolyspora erythraea NRRL23338.</title>
        <authorList>
            <person name="Oliynyk M."/>
            <person name="Samborskyy M."/>
            <person name="Lester J.B."/>
            <person name="Mironenko T."/>
            <person name="Scott N."/>
            <person name="Dickens S."/>
            <person name="Haydock S.F."/>
            <person name="Leadlay P.F."/>
        </authorList>
    </citation>
    <scope>NUCLEOTIDE SEQUENCE [LARGE SCALE GENOMIC DNA]</scope>
    <source>
        <strain evidence="2">ATCC 11635 / DSM 40517 / JCM 4748 / NBRC 13426 / NCIMB 8594 / NRRL 2338</strain>
    </source>
</reference>
<evidence type="ECO:0000313" key="1">
    <source>
        <dbReference type="EMBL" id="CAM02375.1"/>
    </source>
</evidence>
<organism evidence="1 2">
    <name type="scientific">Saccharopolyspora erythraea (strain ATCC 11635 / DSM 40517 / JCM 4748 / NBRC 13426 / NCIMB 8594 / NRRL 2338)</name>
    <dbReference type="NCBI Taxonomy" id="405948"/>
    <lineage>
        <taxon>Bacteria</taxon>
        <taxon>Bacillati</taxon>
        <taxon>Actinomycetota</taxon>
        <taxon>Actinomycetes</taxon>
        <taxon>Pseudonocardiales</taxon>
        <taxon>Pseudonocardiaceae</taxon>
        <taxon>Saccharopolyspora</taxon>
    </lineage>
</organism>
<dbReference type="KEGG" id="sen:SACE_3097"/>
<keyword evidence="2" id="KW-1185">Reference proteome</keyword>
<dbReference type="EMBL" id="AM420293">
    <property type="protein sequence ID" value="CAM02375.1"/>
    <property type="molecule type" value="Genomic_DNA"/>
</dbReference>
<dbReference type="Proteomes" id="UP000006728">
    <property type="component" value="Chromosome"/>
</dbReference>
<dbReference type="STRING" id="405948.SACE_3097"/>
<dbReference type="AlphaFoldDB" id="A4FEA0"/>
<sequence length="52" mass="5729">MPTGRAFESDAVPVDLDGEQSRRLFLFIDRLPLSTLRGAPRSPRSRQSSANG</sequence>